<dbReference type="InterPro" id="IPR012319">
    <property type="entry name" value="FPG_cat"/>
</dbReference>
<evidence type="ECO:0000256" key="6">
    <source>
        <dbReference type="ARBA" id="ARBA00022771"/>
    </source>
</evidence>
<dbReference type="SMART" id="SM01232">
    <property type="entry name" value="H2TH"/>
    <property type="match status" value="1"/>
</dbReference>
<evidence type="ECO:0000259" key="15">
    <source>
        <dbReference type="PROSITE" id="PS51068"/>
    </source>
</evidence>
<dbReference type="GO" id="GO:0003906">
    <property type="term" value="F:DNA-(apurinic or apyrimidinic site) endonuclease activity"/>
    <property type="evidence" value="ECO:0007669"/>
    <property type="project" value="InterPro"/>
</dbReference>
<dbReference type="InterPro" id="IPR010979">
    <property type="entry name" value="Ribosomal_uS13-like_H2TH"/>
</dbReference>
<dbReference type="GO" id="GO:0006284">
    <property type="term" value="P:base-excision repair"/>
    <property type="evidence" value="ECO:0007669"/>
    <property type="project" value="InterPro"/>
</dbReference>
<evidence type="ECO:0000256" key="9">
    <source>
        <dbReference type="ARBA" id="ARBA00023125"/>
    </source>
</evidence>
<dbReference type="InterPro" id="IPR010663">
    <property type="entry name" value="Znf_FPG/IleRS"/>
</dbReference>
<keyword evidence="6" id="KW-0863">Zinc-finger</keyword>
<keyword evidence="4" id="KW-0479">Metal-binding</keyword>
<keyword evidence="7" id="KW-0378">Hydrolase</keyword>
<dbReference type="GO" id="GO:0008270">
    <property type="term" value="F:zinc ion binding"/>
    <property type="evidence" value="ECO:0007669"/>
    <property type="project" value="UniProtKB-KW"/>
</dbReference>
<evidence type="ECO:0000256" key="8">
    <source>
        <dbReference type="ARBA" id="ARBA00022833"/>
    </source>
</evidence>
<evidence type="ECO:0000256" key="10">
    <source>
        <dbReference type="ARBA" id="ARBA00023204"/>
    </source>
</evidence>
<dbReference type="InterPro" id="IPR000214">
    <property type="entry name" value="Znf_DNA_glyclase/AP_lyase"/>
</dbReference>
<dbReference type="FunFam" id="1.10.8.50:FF:000003">
    <property type="entry name" value="Formamidopyrimidine-DNA glycosylase"/>
    <property type="match status" value="1"/>
</dbReference>
<dbReference type="InterPro" id="IPR015886">
    <property type="entry name" value="H2TH_FPG"/>
</dbReference>
<keyword evidence="5" id="KW-0227">DNA damage</keyword>
<evidence type="ECO:0000256" key="2">
    <source>
        <dbReference type="ARBA" id="ARBA00001947"/>
    </source>
</evidence>
<proteinExistence type="inferred from homology"/>
<dbReference type="GO" id="GO:0034039">
    <property type="term" value="F:8-oxo-7,8-dihydroguanine DNA N-glycosylase activity"/>
    <property type="evidence" value="ECO:0007669"/>
    <property type="project" value="TreeGrafter"/>
</dbReference>
<evidence type="ECO:0000259" key="14">
    <source>
        <dbReference type="PROSITE" id="PS51066"/>
    </source>
</evidence>
<protein>
    <submittedName>
        <fullName evidence="16">Uncharacterized protein</fullName>
    </submittedName>
</protein>
<comment type="catalytic activity">
    <reaction evidence="1">
        <text>Hydrolysis of DNA containing ring-opened 7-methylguanine residues, releasing 2,6-diamino-4-hydroxy-5-(N-methyl)formamidopyrimidine.</text>
        <dbReference type="EC" id="3.2.2.23"/>
    </reaction>
</comment>
<evidence type="ECO:0000256" key="1">
    <source>
        <dbReference type="ARBA" id="ARBA00001668"/>
    </source>
</evidence>
<evidence type="ECO:0000256" key="11">
    <source>
        <dbReference type="ARBA" id="ARBA00023239"/>
    </source>
</evidence>
<dbReference type="AlphaFoldDB" id="A0A381W799"/>
<accession>A0A381W799</accession>
<dbReference type="Gene3D" id="1.10.8.50">
    <property type="match status" value="1"/>
</dbReference>
<keyword evidence="13" id="KW-0326">Glycosidase</keyword>
<keyword evidence="10" id="KW-0234">DNA repair</keyword>
<dbReference type="PROSITE" id="PS51066">
    <property type="entry name" value="ZF_FPG_2"/>
    <property type="match status" value="1"/>
</dbReference>
<feature type="non-terminal residue" evidence="16">
    <location>
        <position position="186"/>
    </location>
</feature>
<comment type="similarity">
    <text evidence="3">Belongs to the FPG family.</text>
</comment>
<dbReference type="EMBL" id="UINC01010909">
    <property type="protein sequence ID" value="SVA48345.1"/>
    <property type="molecule type" value="Genomic_DNA"/>
</dbReference>
<gene>
    <name evidence="16" type="ORF">METZ01_LOCUS101199</name>
</gene>
<dbReference type="GO" id="GO:0003684">
    <property type="term" value="F:damaged DNA binding"/>
    <property type="evidence" value="ECO:0007669"/>
    <property type="project" value="InterPro"/>
</dbReference>
<dbReference type="Gene3D" id="3.20.190.10">
    <property type="entry name" value="MutM-like, N-terminal"/>
    <property type="match status" value="1"/>
</dbReference>
<dbReference type="Pfam" id="PF06827">
    <property type="entry name" value="zf-FPG_IleRS"/>
    <property type="match status" value="1"/>
</dbReference>
<evidence type="ECO:0000313" key="16">
    <source>
        <dbReference type="EMBL" id="SVA48345.1"/>
    </source>
</evidence>
<organism evidence="16">
    <name type="scientific">marine metagenome</name>
    <dbReference type="NCBI Taxonomy" id="408172"/>
    <lineage>
        <taxon>unclassified sequences</taxon>
        <taxon>metagenomes</taxon>
        <taxon>ecological metagenomes</taxon>
    </lineage>
</organism>
<dbReference type="SUPFAM" id="SSF81624">
    <property type="entry name" value="N-terminal domain of MutM-like DNA repair proteins"/>
    <property type="match status" value="1"/>
</dbReference>
<evidence type="ECO:0000256" key="4">
    <source>
        <dbReference type="ARBA" id="ARBA00022723"/>
    </source>
</evidence>
<evidence type="ECO:0000256" key="13">
    <source>
        <dbReference type="ARBA" id="ARBA00023295"/>
    </source>
</evidence>
<dbReference type="SUPFAM" id="SSF57716">
    <property type="entry name" value="Glucocorticoid receptor-like (DNA-binding domain)"/>
    <property type="match status" value="1"/>
</dbReference>
<feature type="domain" description="FPG-type" evidence="14">
    <location>
        <begin position="158"/>
        <end position="186"/>
    </location>
</feature>
<dbReference type="PROSITE" id="PS51068">
    <property type="entry name" value="FPG_CAT"/>
    <property type="match status" value="1"/>
</dbReference>
<feature type="domain" description="Formamidopyrimidine-DNA glycosylase catalytic" evidence="15">
    <location>
        <begin position="1"/>
        <end position="38"/>
    </location>
</feature>
<name>A0A381W799_9ZZZZ</name>
<keyword evidence="8" id="KW-0862">Zinc</keyword>
<dbReference type="Pfam" id="PF06831">
    <property type="entry name" value="H2TH"/>
    <property type="match status" value="1"/>
</dbReference>
<dbReference type="GO" id="GO:0016829">
    <property type="term" value="F:lyase activity"/>
    <property type="evidence" value="ECO:0007669"/>
    <property type="project" value="UniProtKB-KW"/>
</dbReference>
<dbReference type="InterPro" id="IPR035937">
    <property type="entry name" value="FPG_N"/>
</dbReference>
<evidence type="ECO:0000256" key="5">
    <source>
        <dbReference type="ARBA" id="ARBA00022763"/>
    </source>
</evidence>
<sequence>MTGKLHLLQGNELPKHVTALIRMKSGKTLVFNDVRKFGRLYLYETMGPIDSCHGPEPLDESFTSDLFMNLMVSRKRNIKGMLLDQSVLAGLGNIYVDESLWMSGIHPGSISSAVPKRRLSILHKSIRLILSDAIIAKGTTIIDFSVNGESGKYSDQLRVFGKDGKPCLKCGHTIKKMRVGGRGTYI</sequence>
<keyword evidence="11" id="KW-0456">Lyase</keyword>
<reference evidence="16" key="1">
    <citation type="submission" date="2018-05" db="EMBL/GenBank/DDBJ databases">
        <authorList>
            <person name="Lanie J.A."/>
            <person name="Ng W.-L."/>
            <person name="Kazmierczak K.M."/>
            <person name="Andrzejewski T.M."/>
            <person name="Davidsen T.M."/>
            <person name="Wayne K.J."/>
            <person name="Tettelin H."/>
            <person name="Glass J.I."/>
            <person name="Rusch D."/>
            <person name="Podicherti R."/>
            <person name="Tsui H.-C.T."/>
            <person name="Winkler M.E."/>
        </authorList>
    </citation>
    <scope>NUCLEOTIDE SEQUENCE</scope>
</reference>
<dbReference type="SUPFAM" id="SSF46946">
    <property type="entry name" value="S13-like H2TH domain"/>
    <property type="match status" value="1"/>
</dbReference>
<dbReference type="PANTHER" id="PTHR22993">
    <property type="entry name" value="FORMAMIDOPYRIMIDINE-DNA GLYCOSYLASE"/>
    <property type="match status" value="1"/>
</dbReference>
<keyword evidence="12" id="KW-0511">Multifunctional enzyme</keyword>
<keyword evidence="9" id="KW-0238">DNA-binding</keyword>
<evidence type="ECO:0000256" key="7">
    <source>
        <dbReference type="ARBA" id="ARBA00022801"/>
    </source>
</evidence>
<evidence type="ECO:0000256" key="12">
    <source>
        <dbReference type="ARBA" id="ARBA00023268"/>
    </source>
</evidence>
<comment type="cofactor">
    <cofactor evidence="2">
        <name>Zn(2+)</name>
        <dbReference type="ChEBI" id="CHEBI:29105"/>
    </cofactor>
</comment>
<dbReference type="PANTHER" id="PTHR22993:SF9">
    <property type="entry name" value="FORMAMIDOPYRIMIDINE-DNA GLYCOSYLASE"/>
    <property type="match status" value="1"/>
</dbReference>
<evidence type="ECO:0000256" key="3">
    <source>
        <dbReference type="ARBA" id="ARBA00009409"/>
    </source>
</evidence>